<name>G0V4D2_9CLOT</name>
<evidence type="ECO:0000313" key="4">
    <source>
        <dbReference type="Proteomes" id="UP000007652"/>
    </source>
</evidence>
<evidence type="ECO:0000313" key="3">
    <source>
        <dbReference type="EMBL" id="CCC57972.1"/>
    </source>
</evidence>
<comment type="caution">
    <text evidence="3">The sequence shown here is derived from an EMBL/GenBank/DDBJ whole genome shotgun (WGS) entry which is preliminary data.</text>
</comment>
<feature type="region of interest" description="Disordered" evidence="2">
    <location>
        <begin position="63"/>
        <end position="82"/>
    </location>
</feature>
<dbReference type="EMBL" id="CAKP01000010">
    <property type="protein sequence ID" value="CCC57972.1"/>
    <property type="molecule type" value="Genomic_DNA"/>
</dbReference>
<reference evidence="3 4" key="1">
    <citation type="journal article" date="2011" name="J. Bacteriol.">
        <title>Draft genome sequence of Caloramator australicus strain RC3T, a thermoanaerobe from the Great Artesian Basin of Australia.</title>
        <authorList>
            <person name="Ogg C.D."/>
            <person name="Patel B.K.C."/>
        </authorList>
    </citation>
    <scope>NUCLEOTIDE SEQUENCE [LARGE SCALE GENOMIC DNA]</scope>
    <source>
        <strain evidence="3 4">RC3</strain>
    </source>
</reference>
<evidence type="ECO:0000256" key="2">
    <source>
        <dbReference type="SAM" id="MobiDB-lite"/>
    </source>
</evidence>
<organism evidence="3 4">
    <name type="scientific">Caloramator australicus RC3</name>
    <dbReference type="NCBI Taxonomy" id="857293"/>
    <lineage>
        <taxon>Bacteria</taxon>
        <taxon>Bacillati</taxon>
        <taxon>Bacillota</taxon>
        <taxon>Clostridia</taxon>
        <taxon>Eubacteriales</taxon>
        <taxon>Clostridiaceae</taxon>
        <taxon>Caloramator</taxon>
    </lineage>
</organism>
<dbReference type="AlphaFoldDB" id="G0V4D2"/>
<dbReference type="InterPro" id="IPR009620">
    <property type="entry name" value="UPF0236"/>
</dbReference>
<gene>
    <name evidence="3" type="ORF">CAAU_0323</name>
</gene>
<keyword evidence="4" id="KW-1185">Reference proteome</keyword>
<proteinExistence type="inferred from homology"/>
<evidence type="ECO:0000256" key="1">
    <source>
        <dbReference type="ARBA" id="ARBA00006539"/>
    </source>
</evidence>
<accession>G0V4D2</accession>
<comment type="similarity">
    <text evidence="1">Belongs to the UPF0236 family.</text>
</comment>
<dbReference type="Pfam" id="PF06782">
    <property type="entry name" value="UPF0236"/>
    <property type="match status" value="1"/>
</dbReference>
<dbReference type="Proteomes" id="UP000007652">
    <property type="component" value="Unassembled WGS sequence"/>
</dbReference>
<protein>
    <submittedName>
        <fullName evidence="3">Uncharacterized protein</fullName>
    </submittedName>
</protein>
<sequence length="96" mass="11358">MNNIIQQHLINFTTKLIKNVEETISKEWDLTKLVDVVKKMTDELGANIIKDFLEELDKTIKEDRKKEKGMGSRKERQEKDCNNARRNRICKNVLQI</sequence>